<comment type="caution">
    <text evidence="3">The sequence shown here is derived from an EMBL/GenBank/DDBJ whole genome shotgun (WGS) entry which is preliminary data.</text>
</comment>
<evidence type="ECO:0000313" key="4">
    <source>
        <dbReference type="Proteomes" id="UP000664534"/>
    </source>
</evidence>
<sequence>MAEDHSSQFMTRPLPLLEGAVTMPWDLDRYYGKSTKLPNETFLSKLRTRTDPSIPSCLFTIPMDVLEHLLDKITKRDAFRLSQTCKTFMRHPAILKAIFYEPISIKEIISWYQQLPHCDMGIESMAGPPVTWGINASTGPFVRRLAVPEWITELDVHYLTAHCPNLDTLDFTEVFEYIPDLSGWDSDEDSSSESEFSDSESGEEDIENHIWSPVLDRSPALFKNLRSVHLPYGCWWIEYNRLHMPQQIHTICLPKLLHLANHLQTLDLTCQQDPTLGLSPETRRMASARLLIEMFAHVGRGLTTLGLYDSVSTIENLDSFLQSLPFLPKLRTIKISVHRDLRMYQKDYHSSFYRHVIAPILSSPTGDYEHDTSSVLQYLSTIKDICDRGRFSLVSSDCGENYPSRPRKYYGLCHTNLVHGPRNDLWTPVWIWNDRLDLVHGGHEDHPFIDIIDIEKCRALFEELLKARIPVALQIEPLTIPFGALFAGLWDEGVSHQCFGEHDCAGDVVNGLLHLPDTGVTGPVLRNLGRLPKQHFIQRRVLTTITTKSHHLYHGIPAGIDNQPLRTVSVDLAAVEGKITYDDFEDDLESHRLVLAARLFPKQKTSQEKQSKSTSNSNAIPHVTPAAPDMDHAKTEIPDPIWRLNEIGDLVDDFRLIWHRSFAYAYTTTFAAHTTTPAAMNYPTLDWTEWSRILHKCKQHLRGRLWREAEYTALLFRRIPIDFPRLTRLALYIPAALYPDHDQTFINHALPGTGWTVKHYGPIGRPPPLSPLDEACLKFADDICPFIRRIFTRPAPTNDPDAVIVHNEEWHVTKRPMFDLDGEYKSMEQLLTEPLEENYTKGEN</sequence>
<evidence type="ECO:0000259" key="2">
    <source>
        <dbReference type="PROSITE" id="PS50181"/>
    </source>
</evidence>
<proteinExistence type="predicted"/>
<evidence type="ECO:0000256" key="1">
    <source>
        <dbReference type="SAM" id="MobiDB-lite"/>
    </source>
</evidence>
<dbReference type="InterPro" id="IPR001810">
    <property type="entry name" value="F-box_dom"/>
</dbReference>
<dbReference type="EMBL" id="CAJPDT010000052">
    <property type="protein sequence ID" value="CAF9929189.1"/>
    <property type="molecule type" value="Genomic_DNA"/>
</dbReference>
<feature type="compositionally biased region" description="Acidic residues" evidence="1">
    <location>
        <begin position="185"/>
        <end position="205"/>
    </location>
</feature>
<gene>
    <name evidence="3" type="ORF">IMSHALPRED_007844</name>
</gene>
<name>A0A8H3FTU0_9LECA</name>
<feature type="domain" description="F-box" evidence="2">
    <location>
        <begin position="55"/>
        <end position="103"/>
    </location>
</feature>
<dbReference type="AlphaFoldDB" id="A0A8H3FTU0"/>
<reference evidence="3" key="1">
    <citation type="submission" date="2021-03" db="EMBL/GenBank/DDBJ databases">
        <authorList>
            <person name="Tagirdzhanova G."/>
        </authorList>
    </citation>
    <scope>NUCLEOTIDE SEQUENCE</scope>
</reference>
<dbReference type="Proteomes" id="UP000664534">
    <property type="component" value="Unassembled WGS sequence"/>
</dbReference>
<feature type="region of interest" description="Disordered" evidence="1">
    <location>
        <begin position="182"/>
        <end position="205"/>
    </location>
</feature>
<dbReference type="Pfam" id="PF00646">
    <property type="entry name" value="F-box"/>
    <property type="match status" value="1"/>
</dbReference>
<dbReference type="OrthoDB" id="5288823at2759"/>
<protein>
    <recommendedName>
        <fullName evidence="2">F-box domain-containing protein</fullName>
    </recommendedName>
</protein>
<accession>A0A8H3FTU0</accession>
<evidence type="ECO:0000313" key="3">
    <source>
        <dbReference type="EMBL" id="CAF9929189.1"/>
    </source>
</evidence>
<dbReference type="PROSITE" id="PS50181">
    <property type="entry name" value="FBOX"/>
    <property type="match status" value="1"/>
</dbReference>
<organism evidence="3 4">
    <name type="scientific">Imshaugia aleurites</name>
    <dbReference type="NCBI Taxonomy" id="172621"/>
    <lineage>
        <taxon>Eukaryota</taxon>
        <taxon>Fungi</taxon>
        <taxon>Dikarya</taxon>
        <taxon>Ascomycota</taxon>
        <taxon>Pezizomycotina</taxon>
        <taxon>Lecanoromycetes</taxon>
        <taxon>OSLEUM clade</taxon>
        <taxon>Lecanoromycetidae</taxon>
        <taxon>Lecanorales</taxon>
        <taxon>Lecanorineae</taxon>
        <taxon>Parmeliaceae</taxon>
        <taxon>Imshaugia</taxon>
    </lineage>
</organism>
<keyword evidence="4" id="KW-1185">Reference proteome</keyword>
<feature type="region of interest" description="Disordered" evidence="1">
    <location>
        <begin position="604"/>
        <end position="632"/>
    </location>
</feature>